<dbReference type="InterPro" id="IPR014222">
    <property type="entry name" value="Cyt_c_oxidase_su2"/>
</dbReference>
<dbReference type="SUPFAM" id="SSF46626">
    <property type="entry name" value="Cytochrome c"/>
    <property type="match status" value="1"/>
</dbReference>
<dbReference type="PROSITE" id="PS51007">
    <property type="entry name" value="CYTC"/>
    <property type="match status" value="1"/>
</dbReference>
<evidence type="ECO:0000256" key="8">
    <source>
        <dbReference type="ARBA" id="ARBA00022723"/>
    </source>
</evidence>
<comment type="caution">
    <text evidence="21">The sequence shown here is derived from an EMBL/GenBank/DDBJ whole genome shotgun (WGS) entry which is preliminary data.</text>
</comment>
<dbReference type="InterPro" id="IPR036909">
    <property type="entry name" value="Cyt_c-like_dom_sf"/>
</dbReference>
<gene>
    <name evidence="21" type="primary">coxB</name>
    <name evidence="21" type="ORF">FEM03_07515</name>
</gene>
<dbReference type="PROSITE" id="PS51257">
    <property type="entry name" value="PROKAR_LIPOPROTEIN"/>
    <property type="match status" value="1"/>
</dbReference>
<evidence type="ECO:0000313" key="22">
    <source>
        <dbReference type="Proteomes" id="UP000306196"/>
    </source>
</evidence>
<evidence type="ECO:0000256" key="6">
    <source>
        <dbReference type="ARBA" id="ARBA00022660"/>
    </source>
</evidence>
<evidence type="ECO:0000256" key="9">
    <source>
        <dbReference type="ARBA" id="ARBA00022967"/>
    </source>
</evidence>
<evidence type="ECO:0000256" key="2">
    <source>
        <dbReference type="ARBA" id="ARBA00007866"/>
    </source>
</evidence>
<dbReference type="PANTHER" id="PTHR22888">
    <property type="entry name" value="CYTOCHROME C OXIDASE, SUBUNIT II"/>
    <property type="match status" value="1"/>
</dbReference>
<evidence type="ECO:0000256" key="17">
    <source>
        <dbReference type="PROSITE-ProRule" id="PRU00433"/>
    </source>
</evidence>
<evidence type="ECO:0000259" key="20">
    <source>
        <dbReference type="PROSITE" id="PS51007"/>
    </source>
</evidence>
<dbReference type="AlphaFoldDB" id="A0A5R8KGG3"/>
<keyword evidence="13" id="KW-0186">Copper</keyword>
<keyword evidence="9" id="KW-1278">Translocase</keyword>
<keyword evidence="11 18" id="KW-1133">Transmembrane helix</keyword>
<feature type="transmembrane region" description="Helical" evidence="18">
    <location>
        <begin position="44"/>
        <end position="66"/>
    </location>
</feature>
<dbReference type="Gene3D" id="1.10.287.90">
    <property type="match status" value="1"/>
</dbReference>
<evidence type="ECO:0000256" key="7">
    <source>
        <dbReference type="ARBA" id="ARBA00022692"/>
    </source>
</evidence>
<keyword evidence="4" id="KW-0813">Transport</keyword>
<dbReference type="PROSITE" id="PS50857">
    <property type="entry name" value="COX2_CUA"/>
    <property type="match status" value="1"/>
</dbReference>
<comment type="function">
    <text evidence="15">Subunits I and II form the functional core of the enzyme complex. Electrons originating in cytochrome c are transferred via heme a and Cu(A) to the binuclear center formed by heme a3 and Cu(B).</text>
</comment>
<protein>
    <recommendedName>
        <fullName evidence="3">cytochrome-c oxidase</fullName>
        <ecNumber evidence="3">7.1.1.9</ecNumber>
    </recommendedName>
    <alternativeName>
        <fullName evidence="16">Cytochrome aa3 subunit 2</fullName>
    </alternativeName>
</protein>
<comment type="similarity">
    <text evidence="2">Belongs to the cytochrome c oxidase subunit 2 family.</text>
</comment>
<dbReference type="Proteomes" id="UP000306196">
    <property type="component" value="Unassembled WGS sequence"/>
</dbReference>
<dbReference type="InterPro" id="IPR036257">
    <property type="entry name" value="Cyt_c_oxidase_su2_TM_sf"/>
</dbReference>
<dbReference type="InterPro" id="IPR009056">
    <property type="entry name" value="Cyt_c-like_dom"/>
</dbReference>
<dbReference type="Gene3D" id="2.60.40.420">
    <property type="entry name" value="Cupredoxins - blue copper proteins"/>
    <property type="match status" value="1"/>
</dbReference>
<feature type="domain" description="Cytochrome oxidase subunit II copper A binding" evidence="19">
    <location>
        <begin position="112"/>
        <end position="224"/>
    </location>
</feature>
<comment type="subcellular location">
    <subcellularLocation>
        <location evidence="1">Membrane</location>
        <topology evidence="1">Multi-pass membrane protein</topology>
    </subcellularLocation>
</comment>
<dbReference type="EMBL" id="VAUV01000005">
    <property type="protein sequence ID" value="TLD71370.1"/>
    <property type="molecule type" value="Genomic_DNA"/>
</dbReference>
<keyword evidence="21" id="KW-0560">Oxidoreductase</keyword>
<evidence type="ECO:0000313" key="21">
    <source>
        <dbReference type="EMBL" id="TLD71370.1"/>
    </source>
</evidence>
<dbReference type="OrthoDB" id="9781261at2"/>
<evidence type="ECO:0000256" key="18">
    <source>
        <dbReference type="SAM" id="Phobius"/>
    </source>
</evidence>
<evidence type="ECO:0000256" key="14">
    <source>
        <dbReference type="ARBA" id="ARBA00023136"/>
    </source>
</evidence>
<keyword evidence="22" id="KW-1185">Reference proteome</keyword>
<evidence type="ECO:0000256" key="1">
    <source>
        <dbReference type="ARBA" id="ARBA00004141"/>
    </source>
</evidence>
<evidence type="ECO:0000256" key="10">
    <source>
        <dbReference type="ARBA" id="ARBA00022982"/>
    </source>
</evidence>
<evidence type="ECO:0000256" key="4">
    <source>
        <dbReference type="ARBA" id="ARBA00022448"/>
    </source>
</evidence>
<dbReference type="GO" id="GO:0016020">
    <property type="term" value="C:membrane"/>
    <property type="evidence" value="ECO:0007669"/>
    <property type="project" value="UniProtKB-SubCell"/>
</dbReference>
<dbReference type="InterPro" id="IPR034236">
    <property type="entry name" value="CuRO_CcO_Caa3_II"/>
</dbReference>
<dbReference type="GO" id="GO:0016491">
    <property type="term" value="F:oxidoreductase activity"/>
    <property type="evidence" value="ECO:0007669"/>
    <property type="project" value="UniProtKB-KW"/>
</dbReference>
<dbReference type="GO" id="GO:0004129">
    <property type="term" value="F:cytochrome-c oxidase activity"/>
    <property type="evidence" value="ECO:0007669"/>
    <property type="project" value="UniProtKB-EC"/>
</dbReference>
<sequence>MRSIVMATVLAVFLMVGCRGTGNDFQSAFHPASVEAREMAGLGWMMVAVYGSVFFGTMGLVVLALVNRRSNGEAPGGSDRFVLVAGMVVPTVILVGMLVVSLRVSAAMRAPETAFRIEVTGNFWWWEVRYPDHGIVTANEIRIPVGVPVRLELKSRDVIHSFWVPNLHGKMDMLPDQMNQFWLRADREGVYRGTCAEFCGGQHARMGIDVVALSEDGFEQWVQERTRTREPGDARGKELFFSTGCAACHAVGGTQAVSNLGPDLTHMADRLNLAASTLPNTRENLKRWIVDPQSIKPLSLMPPTEIGPEELEALLDYLQTLK</sequence>
<dbReference type="Pfam" id="PF00034">
    <property type="entry name" value="Cytochrom_C"/>
    <property type="match status" value="1"/>
</dbReference>
<keyword evidence="10" id="KW-0249">Electron transport</keyword>
<dbReference type="NCBIfam" id="TIGR02866">
    <property type="entry name" value="CoxB"/>
    <property type="match status" value="1"/>
</dbReference>
<keyword evidence="12 17" id="KW-0408">Iron</keyword>
<keyword evidence="8 17" id="KW-0479">Metal-binding</keyword>
<dbReference type="PROSITE" id="PS00078">
    <property type="entry name" value="COX2"/>
    <property type="match status" value="1"/>
</dbReference>
<dbReference type="CDD" id="cd04213">
    <property type="entry name" value="CuRO_CcO_Caa3_II"/>
    <property type="match status" value="1"/>
</dbReference>
<dbReference type="InterPro" id="IPR002429">
    <property type="entry name" value="CcO_II-like_C"/>
</dbReference>
<reference evidence="21 22" key="1">
    <citation type="submission" date="2019-05" db="EMBL/GenBank/DDBJ databases">
        <title>Verrucobacter flavum gen. nov., sp. nov. a new member of the family Verrucomicrobiaceae.</title>
        <authorList>
            <person name="Szuroczki S."/>
            <person name="Abbaszade G."/>
            <person name="Szabo A."/>
            <person name="Felfoldi T."/>
            <person name="Schumann P."/>
            <person name="Boka K."/>
            <person name="Keki Z."/>
            <person name="Toumi M."/>
            <person name="Toth E."/>
        </authorList>
    </citation>
    <scope>NUCLEOTIDE SEQUENCE [LARGE SCALE GENOMIC DNA]</scope>
    <source>
        <strain evidence="21 22">MG-N-17</strain>
    </source>
</reference>
<dbReference type="Pfam" id="PF00116">
    <property type="entry name" value="COX2"/>
    <property type="match status" value="1"/>
</dbReference>
<proteinExistence type="inferred from homology"/>
<name>A0A5R8KGG3_9BACT</name>
<evidence type="ECO:0000256" key="12">
    <source>
        <dbReference type="ARBA" id="ARBA00023004"/>
    </source>
</evidence>
<evidence type="ECO:0000256" key="13">
    <source>
        <dbReference type="ARBA" id="ARBA00023008"/>
    </source>
</evidence>
<evidence type="ECO:0000256" key="3">
    <source>
        <dbReference type="ARBA" id="ARBA00012949"/>
    </source>
</evidence>
<dbReference type="InterPro" id="IPR001505">
    <property type="entry name" value="Copper_CuA"/>
</dbReference>
<keyword evidence="6" id="KW-0679">Respiratory chain</keyword>
<evidence type="ECO:0000256" key="15">
    <source>
        <dbReference type="ARBA" id="ARBA00024688"/>
    </source>
</evidence>
<dbReference type="InterPro" id="IPR008972">
    <property type="entry name" value="Cupredoxin"/>
</dbReference>
<evidence type="ECO:0000256" key="11">
    <source>
        <dbReference type="ARBA" id="ARBA00022989"/>
    </source>
</evidence>
<accession>A0A5R8KGG3</accession>
<dbReference type="GO" id="GO:0042773">
    <property type="term" value="P:ATP synthesis coupled electron transport"/>
    <property type="evidence" value="ECO:0007669"/>
    <property type="project" value="TreeGrafter"/>
</dbReference>
<evidence type="ECO:0000256" key="5">
    <source>
        <dbReference type="ARBA" id="ARBA00022617"/>
    </source>
</evidence>
<keyword evidence="14 18" id="KW-0472">Membrane</keyword>
<dbReference type="GO" id="GO:0020037">
    <property type="term" value="F:heme binding"/>
    <property type="evidence" value="ECO:0007669"/>
    <property type="project" value="InterPro"/>
</dbReference>
<dbReference type="PANTHER" id="PTHR22888:SF9">
    <property type="entry name" value="CYTOCHROME C OXIDASE SUBUNIT 2"/>
    <property type="match status" value="1"/>
</dbReference>
<dbReference type="GO" id="GO:0005507">
    <property type="term" value="F:copper ion binding"/>
    <property type="evidence" value="ECO:0007669"/>
    <property type="project" value="InterPro"/>
</dbReference>
<dbReference type="EC" id="7.1.1.9" evidence="3"/>
<organism evidence="21 22">
    <name type="scientific">Phragmitibacter flavus</name>
    <dbReference type="NCBI Taxonomy" id="2576071"/>
    <lineage>
        <taxon>Bacteria</taxon>
        <taxon>Pseudomonadati</taxon>
        <taxon>Verrucomicrobiota</taxon>
        <taxon>Verrucomicrobiia</taxon>
        <taxon>Verrucomicrobiales</taxon>
        <taxon>Verrucomicrobiaceae</taxon>
        <taxon>Phragmitibacter</taxon>
    </lineage>
</organism>
<keyword evidence="7 18" id="KW-0812">Transmembrane</keyword>
<feature type="transmembrane region" description="Helical" evidence="18">
    <location>
        <begin position="81"/>
        <end position="102"/>
    </location>
</feature>
<feature type="domain" description="Cytochrome c" evidence="20">
    <location>
        <begin position="231"/>
        <end position="322"/>
    </location>
</feature>
<keyword evidence="5 17" id="KW-0349">Heme</keyword>
<evidence type="ECO:0000256" key="16">
    <source>
        <dbReference type="ARBA" id="ARBA00031399"/>
    </source>
</evidence>
<dbReference type="SUPFAM" id="SSF49503">
    <property type="entry name" value="Cupredoxins"/>
    <property type="match status" value="1"/>
</dbReference>
<evidence type="ECO:0000259" key="19">
    <source>
        <dbReference type="PROSITE" id="PS50857"/>
    </source>
</evidence>
<dbReference type="InterPro" id="IPR045187">
    <property type="entry name" value="CcO_II"/>
</dbReference>